<dbReference type="EMBL" id="KQ434827">
    <property type="protein sequence ID" value="KZC07562.1"/>
    <property type="molecule type" value="Genomic_DNA"/>
</dbReference>
<gene>
    <name evidence="2" type="ORF">WN55_08333</name>
</gene>
<evidence type="ECO:0000256" key="1">
    <source>
        <dbReference type="SAM" id="MobiDB-lite"/>
    </source>
</evidence>
<proteinExistence type="predicted"/>
<organism evidence="2 3">
    <name type="scientific">Dufourea novaeangliae</name>
    <name type="common">Sweat bee</name>
    <dbReference type="NCBI Taxonomy" id="178035"/>
    <lineage>
        <taxon>Eukaryota</taxon>
        <taxon>Metazoa</taxon>
        <taxon>Ecdysozoa</taxon>
        <taxon>Arthropoda</taxon>
        <taxon>Hexapoda</taxon>
        <taxon>Insecta</taxon>
        <taxon>Pterygota</taxon>
        <taxon>Neoptera</taxon>
        <taxon>Endopterygota</taxon>
        <taxon>Hymenoptera</taxon>
        <taxon>Apocrita</taxon>
        <taxon>Aculeata</taxon>
        <taxon>Apoidea</taxon>
        <taxon>Anthophila</taxon>
        <taxon>Halictidae</taxon>
        <taxon>Rophitinae</taxon>
        <taxon>Dufourea</taxon>
    </lineage>
</organism>
<feature type="compositionally biased region" description="Basic and acidic residues" evidence="1">
    <location>
        <begin position="143"/>
        <end position="168"/>
    </location>
</feature>
<feature type="region of interest" description="Disordered" evidence="1">
    <location>
        <begin position="131"/>
        <end position="191"/>
    </location>
</feature>
<feature type="compositionally biased region" description="Polar residues" evidence="1">
    <location>
        <begin position="133"/>
        <end position="142"/>
    </location>
</feature>
<protein>
    <submittedName>
        <fullName evidence="2">Uncharacterized protein</fullName>
    </submittedName>
</protein>
<sequence>MDQYISTYQKDYAWPSRKMQHTSPELRDGGSCRCKPRPPELKVTKVCGDQMEWSRQGPMGRLLDPKLYPAKTGPHPESEATKFDQPDTYLKKLEEKHPNLYGIVQSTTEDEVMMRVDQDRLKTTYQVDYGGEKSSQMCTSDDSTLKRSQKEEVSPRLEHIKKQREEKKHKSKMKRKDEDEPPETRIPAWRSEYQDNISKLGGAIMKHRLHQRKTAAPSWAMAV</sequence>
<dbReference type="Proteomes" id="UP000076502">
    <property type="component" value="Unassembled WGS sequence"/>
</dbReference>
<evidence type="ECO:0000313" key="3">
    <source>
        <dbReference type="Proteomes" id="UP000076502"/>
    </source>
</evidence>
<reference evidence="2 3" key="1">
    <citation type="submission" date="2015-07" db="EMBL/GenBank/DDBJ databases">
        <title>The genome of Dufourea novaeangliae.</title>
        <authorList>
            <person name="Pan H."/>
            <person name="Kapheim K."/>
        </authorList>
    </citation>
    <scope>NUCLEOTIDE SEQUENCE [LARGE SCALE GENOMIC DNA]</scope>
    <source>
        <strain evidence="2">0120121106</strain>
        <tissue evidence="2">Whole body</tissue>
    </source>
</reference>
<accession>A0A154P6S0</accession>
<evidence type="ECO:0000313" key="2">
    <source>
        <dbReference type="EMBL" id="KZC07562.1"/>
    </source>
</evidence>
<keyword evidence="3" id="KW-1185">Reference proteome</keyword>
<dbReference type="OrthoDB" id="686784at2759"/>
<name>A0A154P6S0_DUFNO</name>
<feature type="region of interest" description="Disordered" evidence="1">
    <location>
        <begin position="16"/>
        <end position="39"/>
    </location>
</feature>
<dbReference type="AlphaFoldDB" id="A0A154P6S0"/>